<gene>
    <name evidence="1" type="ORF">FE251_14590</name>
</gene>
<accession>A0ABX5VPN5</accession>
<dbReference type="RefSeq" id="WP_139949133.1">
    <property type="nucleotide sequence ID" value="NZ_CP040899.1"/>
</dbReference>
<evidence type="ECO:0000313" key="2">
    <source>
        <dbReference type="Proteomes" id="UP000313948"/>
    </source>
</evidence>
<evidence type="ECO:0000313" key="1">
    <source>
        <dbReference type="EMBL" id="QDB80464.1"/>
    </source>
</evidence>
<organism evidence="1 2">
    <name type="scientific">Georgenia wutianyii</name>
    <dbReference type="NCBI Taxonomy" id="2585135"/>
    <lineage>
        <taxon>Bacteria</taxon>
        <taxon>Bacillati</taxon>
        <taxon>Actinomycetota</taxon>
        <taxon>Actinomycetes</taxon>
        <taxon>Micrococcales</taxon>
        <taxon>Bogoriellaceae</taxon>
        <taxon>Georgenia</taxon>
    </lineage>
</organism>
<dbReference type="Gene3D" id="3.90.870.10">
    <property type="entry name" value="DHBP synthase"/>
    <property type="match status" value="1"/>
</dbReference>
<name>A0ABX5VPN5_9MICO</name>
<dbReference type="EMBL" id="CP040899">
    <property type="protein sequence ID" value="QDB80464.1"/>
    <property type="molecule type" value="Genomic_DNA"/>
</dbReference>
<reference evidence="1 2" key="1">
    <citation type="submission" date="2019-05" db="EMBL/GenBank/DDBJ databases">
        <title>Georgenia *** sp. nov., and Georgenia *** sp. nov., isolated from the intestinal contents of plateau pika (Ochotona curzoniae) in the Qinghai-Tibet plateau of China.</title>
        <authorList>
            <person name="Tian Z."/>
        </authorList>
    </citation>
    <scope>NUCLEOTIDE SEQUENCE [LARGE SCALE GENOMIC DNA]</scope>
    <source>
        <strain evidence="1 2">Z294</strain>
    </source>
</reference>
<proteinExistence type="predicted"/>
<sequence length="266" mass="28277">MAVAAAGHLRIGERADVESAASALAAGAFVVHAFANLYALTTRADEPTVRAANRLKGRPPGQVGSVTTTPARLTGLLDLTRLTDGLRPDDVLGAVEELLCLGPLGFRAPAAEHVPDHLTVRDATGRWVQVIVPGYRCPSNGFLARGLRLCGSDHLHITSANRSHHVTGTTEEPPHYRAAAIQVELGGDPRVVVLEHDDEATALHAYPRHAPMSTTVLGFRPGPPGRSLTLERLGSLPADEVRTVLAHHGLVLVVPADLRPLAQRVY</sequence>
<evidence type="ECO:0008006" key="3">
    <source>
        <dbReference type="Google" id="ProtNLM"/>
    </source>
</evidence>
<protein>
    <recommendedName>
        <fullName evidence="3">YrdC-like domain-containing protein</fullName>
    </recommendedName>
</protein>
<keyword evidence="2" id="KW-1185">Reference proteome</keyword>
<dbReference type="Proteomes" id="UP000313948">
    <property type="component" value="Chromosome"/>
</dbReference>